<feature type="region of interest" description="Disordered" evidence="1">
    <location>
        <begin position="274"/>
        <end position="299"/>
    </location>
</feature>
<dbReference type="PANTHER" id="PTHR24274">
    <property type="entry name" value="CILIA- AND FLAGELLA-ASSOCIATED PROTEIN 161"/>
    <property type="match status" value="1"/>
</dbReference>
<dbReference type="Pfam" id="PF24569">
    <property type="entry name" value="CFAP161"/>
    <property type="match status" value="1"/>
</dbReference>
<dbReference type="VEuPathDB" id="CryptoDB:Cvel_24484"/>
<evidence type="ECO:0000313" key="2">
    <source>
        <dbReference type="EMBL" id="CEM38039.1"/>
    </source>
</evidence>
<accession>A0A0G4H371</accession>
<dbReference type="GO" id="GO:0060271">
    <property type="term" value="P:cilium assembly"/>
    <property type="evidence" value="ECO:0007669"/>
    <property type="project" value="TreeGrafter"/>
</dbReference>
<reference evidence="2" key="1">
    <citation type="submission" date="2014-11" db="EMBL/GenBank/DDBJ databases">
        <authorList>
            <person name="Otto D Thomas"/>
            <person name="Naeem Raeece"/>
        </authorList>
    </citation>
    <scope>NUCLEOTIDE SEQUENCE</scope>
</reference>
<dbReference type="PANTHER" id="PTHR24274:SF1">
    <property type="entry name" value="CILIA- AND FLAGELLA-ASSOCIATED PROTEIN 161"/>
    <property type="match status" value="1"/>
</dbReference>
<dbReference type="InterPro" id="IPR055325">
    <property type="entry name" value="CF161"/>
</dbReference>
<sequence length="299" mass="33373">MAGGPRFHHHCRIGNWSEDTSLDEVKLKDFIKKKEAGNLLVNAKQKRLQKSLTPVDLSLCANGVVHFGDAVMLANHQTRCFLSVDPHDKVSKDRDCFTVTASGTVTSVARNVFVMKRANHEDGFGESTELHYGQHFRLATCEALAESETYLHSEPVSPLAAAKISRFQEVVMHPVADGNTIWEVVHPDPKIRFEMKDKEVPANEVLVFRHVATGRFLGSDKLPYLNDYGSEYEVACHSYLSANKTHNCYSELKGSITADYELRRQALPNLWTIFGQDPPAEQEGEGAAQAPEEPVEPQN</sequence>
<dbReference type="EMBL" id="CDMZ01001823">
    <property type="protein sequence ID" value="CEM38039.1"/>
    <property type="molecule type" value="Genomic_DNA"/>
</dbReference>
<evidence type="ECO:0000256" key="1">
    <source>
        <dbReference type="SAM" id="MobiDB-lite"/>
    </source>
</evidence>
<organism evidence="2">
    <name type="scientific">Chromera velia CCMP2878</name>
    <dbReference type="NCBI Taxonomy" id="1169474"/>
    <lineage>
        <taxon>Eukaryota</taxon>
        <taxon>Sar</taxon>
        <taxon>Alveolata</taxon>
        <taxon>Colpodellida</taxon>
        <taxon>Chromeraceae</taxon>
        <taxon>Chromera</taxon>
    </lineage>
</organism>
<dbReference type="Gene3D" id="2.80.10.50">
    <property type="match status" value="1"/>
</dbReference>
<dbReference type="PhylomeDB" id="A0A0G4H371"/>
<dbReference type="InterPro" id="IPR036300">
    <property type="entry name" value="MIR_dom_sf"/>
</dbReference>
<protein>
    <submittedName>
        <fullName evidence="2">Uncharacterized protein</fullName>
    </submittedName>
</protein>
<dbReference type="SUPFAM" id="SSF82109">
    <property type="entry name" value="MIR domain"/>
    <property type="match status" value="1"/>
</dbReference>
<dbReference type="AlphaFoldDB" id="A0A0G4H371"/>
<dbReference type="GO" id="GO:0031514">
    <property type="term" value="C:motile cilium"/>
    <property type="evidence" value="ECO:0007669"/>
    <property type="project" value="TreeGrafter"/>
</dbReference>
<feature type="compositionally biased region" description="Low complexity" evidence="1">
    <location>
        <begin position="278"/>
        <end position="299"/>
    </location>
</feature>
<gene>
    <name evidence="2" type="ORF">Cvel_24484</name>
</gene>
<proteinExistence type="predicted"/>
<name>A0A0G4H371_9ALVE</name>